<dbReference type="AlphaFoldDB" id="A0A4U8UWV9"/>
<sequence length="115" mass="13192">MNGRVEGKGNAKMVEGSLSNENFDESLVMDDNRIQKDLLEIAKSVERLTKEFHQYRGGPGTNVNIRVCSRSLQFLRDSLQALRDLRKGLLRFVDHERFVELVEGLFHVPFPFPST</sequence>
<evidence type="ECO:0000313" key="2">
    <source>
        <dbReference type="Proteomes" id="UP000298663"/>
    </source>
</evidence>
<comment type="caution">
    <text evidence="1">The sequence shown here is derived from an EMBL/GenBank/DDBJ whole genome shotgun (WGS) entry which is preliminary data.</text>
</comment>
<evidence type="ECO:0000313" key="1">
    <source>
        <dbReference type="EMBL" id="TMS37960.1"/>
    </source>
</evidence>
<dbReference type="Proteomes" id="UP000298663">
    <property type="component" value="Unassembled WGS sequence"/>
</dbReference>
<gene>
    <name evidence="1" type="ORF">L596_004790</name>
</gene>
<keyword evidence="2" id="KW-1185">Reference proteome</keyword>
<dbReference type="EMBL" id="AZBU02000001">
    <property type="protein sequence ID" value="TMS37960.1"/>
    <property type="molecule type" value="Genomic_DNA"/>
</dbReference>
<organism evidence="1 2">
    <name type="scientific">Steinernema carpocapsae</name>
    <name type="common">Entomopathogenic nematode</name>
    <dbReference type="NCBI Taxonomy" id="34508"/>
    <lineage>
        <taxon>Eukaryota</taxon>
        <taxon>Metazoa</taxon>
        <taxon>Ecdysozoa</taxon>
        <taxon>Nematoda</taxon>
        <taxon>Chromadorea</taxon>
        <taxon>Rhabditida</taxon>
        <taxon>Tylenchina</taxon>
        <taxon>Panagrolaimomorpha</taxon>
        <taxon>Strongyloidoidea</taxon>
        <taxon>Steinernematidae</taxon>
        <taxon>Steinernema</taxon>
    </lineage>
</organism>
<reference evidence="1 2" key="1">
    <citation type="journal article" date="2015" name="Genome Biol.">
        <title>Comparative genomics of Steinernema reveals deeply conserved gene regulatory networks.</title>
        <authorList>
            <person name="Dillman A.R."/>
            <person name="Macchietto M."/>
            <person name="Porter C.F."/>
            <person name="Rogers A."/>
            <person name="Williams B."/>
            <person name="Antoshechkin I."/>
            <person name="Lee M.M."/>
            <person name="Goodwin Z."/>
            <person name="Lu X."/>
            <person name="Lewis E.E."/>
            <person name="Goodrich-Blair H."/>
            <person name="Stock S.P."/>
            <person name="Adams B.J."/>
            <person name="Sternberg P.W."/>
            <person name="Mortazavi A."/>
        </authorList>
    </citation>
    <scope>NUCLEOTIDE SEQUENCE [LARGE SCALE GENOMIC DNA]</scope>
    <source>
        <strain evidence="1 2">ALL</strain>
    </source>
</reference>
<proteinExistence type="predicted"/>
<reference evidence="1 2" key="2">
    <citation type="journal article" date="2019" name="G3 (Bethesda)">
        <title>Hybrid Assembly of the Genome of the Entomopathogenic Nematode Steinernema carpocapsae Identifies the X-Chromosome.</title>
        <authorList>
            <person name="Serra L."/>
            <person name="Macchietto M."/>
            <person name="Macias-Munoz A."/>
            <person name="McGill C.J."/>
            <person name="Rodriguez I.M."/>
            <person name="Rodriguez B."/>
            <person name="Murad R."/>
            <person name="Mortazavi A."/>
        </authorList>
    </citation>
    <scope>NUCLEOTIDE SEQUENCE [LARGE SCALE GENOMIC DNA]</scope>
    <source>
        <strain evidence="1 2">ALL</strain>
    </source>
</reference>
<name>A0A4U8UWV9_STECR</name>
<protein>
    <submittedName>
        <fullName evidence="1">Uncharacterized protein</fullName>
    </submittedName>
</protein>
<accession>A0A4U8UWV9</accession>